<accession>A0A6A6HID7</accession>
<keyword evidence="2" id="KW-1133">Transmembrane helix</keyword>
<name>A0A6A6HID7_VIRVR</name>
<gene>
    <name evidence="3" type="ORF">EV356DRAFT_496797</name>
</gene>
<keyword evidence="2" id="KW-0812">Transmembrane</keyword>
<proteinExistence type="predicted"/>
<dbReference type="PANTHER" id="PTHR23241">
    <property type="entry name" value="LATE EMBRYOGENESIS ABUNDANT PLANTS LEA-RELATED"/>
    <property type="match status" value="1"/>
</dbReference>
<dbReference type="InterPro" id="IPR053009">
    <property type="entry name" value="Xanthocillin_Biosynth-Assoc"/>
</dbReference>
<feature type="transmembrane region" description="Helical" evidence="2">
    <location>
        <begin position="51"/>
        <end position="74"/>
    </location>
</feature>
<evidence type="ECO:0000313" key="3">
    <source>
        <dbReference type="EMBL" id="KAF2237230.1"/>
    </source>
</evidence>
<feature type="region of interest" description="Disordered" evidence="1">
    <location>
        <begin position="21"/>
        <end position="42"/>
    </location>
</feature>
<feature type="compositionally biased region" description="Basic and acidic residues" evidence="1">
    <location>
        <begin position="24"/>
        <end position="35"/>
    </location>
</feature>
<sequence length="80" mass="8943">MFVTSLVNWVFVGPRTTQVMIQRKHQETRDGKKSYDNGPHSPEMAKLNKDFGLLHSASTLLNLSGLGAMVWYGFTIASET</sequence>
<keyword evidence="4" id="KW-1185">Reference proteome</keyword>
<evidence type="ECO:0000256" key="1">
    <source>
        <dbReference type="SAM" id="MobiDB-lite"/>
    </source>
</evidence>
<evidence type="ECO:0000313" key="4">
    <source>
        <dbReference type="Proteomes" id="UP000800092"/>
    </source>
</evidence>
<dbReference type="Proteomes" id="UP000800092">
    <property type="component" value="Unassembled WGS sequence"/>
</dbReference>
<protein>
    <recommendedName>
        <fullName evidence="5">DUF4149 domain-containing protein</fullName>
    </recommendedName>
</protein>
<dbReference type="AlphaFoldDB" id="A0A6A6HID7"/>
<dbReference type="OrthoDB" id="1641132at2759"/>
<dbReference type="EMBL" id="ML991781">
    <property type="protein sequence ID" value="KAF2237230.1"/>
    <property type="molecule type" value="Genomic_DNA"/>
</dbReference>
<organism evidence="3 4">
    <name type="scientific">Viridothelium virens</name>
    <name type="common">Speckled blister lichen</name>
    <name type="synonym">Trypethelium virens</name>
    <dbReference type="NCBI Taxonomy" id="1048519"/>
    <lineage>
        <taxon>Eukaryota</taxon>
        <taxon>Fungi</taxon>
        <taxon>Dikarya</taxon>
        <taxon>Ascomycota</taxon>
        <taxon>Pezizomycotina</taxon>
        <taxon>Dothideomycetes</taxon>
        <taxon>Dothideomycetes incertae sedis</taxon>
        <taxon>Trypetheliales</taxon>
        <taxon>Trypetheliaceae</taxon>
        <taxon>Viridothelium</taxon>
    </lineage>
</organism>
<keyword evidence="2" id="KW-0472">Membrane</keyword>
<evidence type="ECO:0000256" key="2">
    <source>
        <dbReference type="SAM" id="Phobius"/>
    </source>
</evidence>
<dbReference type="PANTHER" id="PTHR23241:SF106">
    <property type="entry name" value="DUF4149 DOMAIN-CONTAINING PROTEIN"/>
    <property type="match status" value="1"/>
</dbReference>
<reference evidence="3" key="1">
    <citation type="journal article" date="2020" name="Stud. Mycol.">
        <title>101 Dothideomycetes genomes: a test case for predicting lifestyles and emergence of pathogens.</title>
        <authorList>
            <person name="Haridas S."/>
            <person name="Albert R."/>
            <person name="Binder M."/>
            <person name="Bloem J."/>
            <person name="Labutti K."/>
            <person name="Salamov A."/>
            <person name="Andreopoulos B."/>
            <person name="Baker S."/>
            <person name="Barry K."/>
            <person name="Bills G."/>
            <person name="Bluhm B."/>
            <person name="Cannon C."/>
            <person name="Castanera R."/>
            <person name="Culley D."/>
            <person name="Daum C."/>
            <person name="Ezra D."/>
            <person name="Gonzalez J."/>
            <person name="Henrissat B."/>
            <person name="Kuo A."/>
            <person name="Liang C."/>
            <person name="Lipzen A."/>
            <person name="Lutzoni F."/>
            <person name="Magnuson J."/>
            <person name="Mondo S."/>
            <person name="Nolan M."/>
            <person name="Ohm R."/>
            <person name="Pangilinan J."/>
            <person name="Park H.-J."/>
            <person name="Ramirez L."/>
            <person name="Alfaro M."/>
            <person name="Sun H."/>
            <person name="Tritt A."/>
            <person name="Yoshinaga Y."/>
            <person name="Zwiers L.-H."/>
            <person name="Turgeon B."/>
            <person name="Goodwin S."/>
            <person name="Spatafora J."/>
            <person name="Crous P."/>
            <person name="Grigoriev I."/>
        </authorList>
    </citation>
    <scope>NUCLEOTIDE SEQUENCE</scope>
    <source>
        <strain evidence="3">Tuck. ex Michener</strain>
    </source>
</reference>
<evidence type="ECO:0008006" key="5">
    <source>
        <dbReference type="Google" id="ProtNLM"/>
    </source>
</evidence>